<dbReference type="PANTHER" id="PTHR47966:SF45">
    <property type="entry name" value="PEPTIDASE A1 DOMAIN-CONTAINING PROTEIN"/>
    <property type="match status" value="1"/>
</dbReference>
<evidence type="ECO:0000313" key="10">
    <source>
        <dbReference type="Proteomes" id="UP000035681"/>
    </source>
</evidence>
<dbReference type="PROSITE" id="PS00141">
    <property type="entry name" value="ASP_PROTEASE"/>
    <property type="match status" value="1"/>
</dbReference>
<keyword evidence="3 7" id="KW-0064">Aspartyl protease</keyword>
<dbReference type="STRING" id="6248.A0A0K0EPI8"/>
<keyword evidence="2 7" id="KW-0645">Protease</keyword>
<dbReference type="PROSITE" id="PS51767">
    <property type="entry name" value="PEPTIDASE_A1"/>
    <property type="match status" value="1"/>
</dbReference>
<keyword evidence="10" id="KW-1185">Reference proteome</keyword>
<dbReference type="Gene3D" id="2.40.70.10">
    <property type="entry name" value="Acid Proteases"/>
    <property type="match status" value="2"/>
</dbReference>
<evidence type="ECO:0000256" key="1">
    <source>
        <dbReference type="ARBA" id="ARBA00007447"/>
    </source>
</evidence>
<dbReference type="GO" id="GO:0005764">
    <property type="term" value="C:lysosome"/>
    <property type="evidence" value="ECO:0007669"/>
    <property type="project" value="TreeGrafter"/>
</dbReference>
<feature type="chain" id="PRO_5005328389" evidence="8">
    <location>
        <begin position="17"/>
        <end position="394"/>
    </location>
</feature>
<sequence length="394" mass="43265">MKLAIIFFTFISLISTTTVEISITSIESVKRKLLRSGEWGKHYRMKQDALRNQPLHGGEGVIQQVNDYDDSEYVGNITIGTPGQLFSVVLDTGSSNLWVIDKTCSIGPTKSACSKKRKFNSTRSTTYTADGGIFKIAYGIGWARGFLGKDTVSLVGKDKNLVISKATFGQANAISEDNGKSPIDGILGLAFQSIAYKGITPPFIEATNENLLLKPEFTVYLQKKGKVNGIIGGSFTYGGHDKKNCGPIISYKKLSSATYWQFKMDAIGYKDVVFRNGWDAIADTGTSVIGGPKNIIDAIAHRIGGVWNKSLEVYTIPCGDSEENVQIKIDSYVYDVSVNDIKNIIRENMCMLNLLPLDGIASGTQFILGSPFHFAYCVTYDVGNKRLAFSYHKR</sequence>
<dbReference type="InterPro" id="IPR033121">
    <property type="entry name" value="PEPTIDASE_A1"/>
</dbReference>
<feature type="domain" description="Peptidase A1" evidence="9">
    <location>
        <begin position="73"/>
        <end position="390"/>
    </location>
</feature>
<dbReference type="CDD" id="cd05471">
    <property type="entry name" value="pepsin_like"/>
    <property type="match status" value="1"/>
</dbReference>
<dbReference type="PRINTS" id="PR00792">
    <property type="entry name" value="PEPSIN"/>
</dbReference>
<dbReference type="AlphaFoldDB" id="A0A0K0EPI8"/>
<organism evidence="11">
    <name type="scientific">Strongyloides stercoralis</name>
    <name type="common">Threadworm</name>
    <dbReference type="NCBI Taxonomy" id="6248"/>
    <lineage>
        <taxon>Eukaryota</taxon>
        <taxon>Metazoa</taxon>
        <taxon>Ecdysozoa</taxon>
        <taxon>Nematoda</taxon>
        <taxon>Chromadorea</taxon>
        <taxon>Rhabditida</taxon>
        <taxon>Tylenchina</taxon>
        <taxon>Panagrolaimomorpha</taxon>
        <taxon>Strongyloidoidea</taxon>
        <taxon>Strongyloididae</taxon>
        <taxon>Strongyloides</taxon>
    </lineage>
</organism>
<feature type="disulfide bond" evidence="6">
    <location>
        <begin position="104"/>
        <end position="113"/>
    </location>
</feature>
<proteinExistence type="inferred from homology"/>
<evidence type="ECO:0000313" key="11">
    <source>
        <dbReference type="WBParaSite" id="SSTP_0001137200.1"/>
    </source>
</evidence>
<reference evidence="11" key="1">
    <citation type="submission" date="2015-08" db="UniProtKB">
        <authorList>
            <consortium name="WormBaseParasite"/>
        </authorList>
    </citation>
    <scope>IDENTIFICATION</scope>
</reference>
<keyword evidence="6" id="KW-1015">Disulfide bond</keyword>
<evidence type="ECO:0000256" key="6">
    <source>
        <dbReference type="PIRSR" id="PIRSR601461-2"/>
    </source>
</evidence>
<dbReference type="InterPro" id="IPR021109">
    <property type="entry name" value="Peptidase_aspartic_dom_sf"/>
</dbReference>
<dbReference type="Pfam" id="PF00026">
    <property type="entry name" value="Asp"/>
    <property type="match status" value="1"/>
</dbReference>
<dbReference type="InterPro" id="IPR034164">
    <property type="entry name" value="Pepsin-like_dom"/>
</dbReference>
<evidence type="ECO:0000256" key="5">
    <source>
        <dbReference type="PIRSR" id="PIRSR601461-1"/>
    </source>
</evidence>
<evidence type="ECO:0000256" key="2">
    <source>
        <dbReference type="ARBA" id="ARBA00022670"/>
    </source>
</evidence>
<dbReference type="PANTHER" id="PTHR47966">
    <property type="entry name" value="BETA-SITE APP-CLEAVING ENZYME, ISOFORM A-RELATED"/>
    <property type="match status" value="1"/>
</dbReference>
<name>A0A0K0EPI8_STRER</name>
<feature type="signal peptide" evidence="8">
    <location>
        <begin position="1"/>
        <end position="16"/>
    </location>
</feature>
<keyword evidence="4 7" id="KW-0378">Hydrolase</keyword>
<evidence type="ECO:0000256" key="8">
    <source>
        <dbReference type="SAM" id="SignalP"/>
    </source>
</evidence>
<dbReference type="GO" id="GO:0004190">
    <property type="term" value="F:aspartic-type endopeptidase activity"/>
    <property type="evidence" value="ECO:0007669"/>
    <property type="project" value="UniProtKB-KW"/>
</dbReference>
<evidence type="ECO:0000256" key="4">
    <source>
        <dbReference type="ARBA" id="ARBA00022801"/>
    </source>
</evidence>
<dbReference type="InterPro" id="IPR001969">
    <property type="entry name" value="Aspartic_peptidase_AS"/>
</dbReference>
<dbReference type="WBParaSite" id="TCONS_00004889.p1">
    <property type="protein sequence ID" value="TCONS_00004889.p1"/>
    <property type="gene ID" value="XLOC_003086"/>
</dbReference>
<dbReference type="FunFam" id="2.40.70.10:FF:000115">
    <property type="entry name" value="Lysosomal aspartic protease"/>
    <property type="match status" value="1"/>
</dbReference>
<comment type="similarity">
    <text evidence="1 7">Belongs to the peptidase A1 family.</text>
</comment>
<dbReference type="GO" id="GO:0006508">
    <property type="term" value="P:proteolysis"/>
    <property type="evidence" value="ECO:0007669"/>
    <property type="project" value="UniProtKB-KW"/>
</dbReference>
<accession>A0A0K0EPI8</accession>
<protein>
    <submittedName>
        <fullName evidence="11 12">Peptidase A1 domain-containing protein</fullName>
    </submittedName>
</protein>
<dbReference type="SUPFAM" id="SSF50630">
    <property type="entry name" value="Acid proteases"/>
    <property type="match status" value="1"/>
</dbReference>
<evidence type="ECO:0000259" key="9">
    <source>
        <dbReference type="PROSITE" id="PS51767"/>
    </source>
</evidence>
<keyword evidence="8" id="KW-0732">Signal</keyword>
<dbReference type="Proteomes" id="UP000035681">
    <property type="component" value="Unplaced"/>
</dbReference>
<evidence type="ECO:0000256" key="3">
    <source>
        <dbReference type="ARBA" id="ARBA00022750"/>
    </source>
</evidence>
<evidence type="ECO:0000256" key="7">
    <source>
        <dbReference type="RuleBase" id="RU000454"/>
    </source>
</evidence>
<feature type="active site" evidence="5">
    <location>
        <position position="283"/>
    </location>
</feature>
<dbReference type="InterPro" id="IPR001461">
    <property type="entry name" value="Aspartic_peptidase_A1"/>
</dbReference>
<evidence type="ECO:0000313" key="12">
    <source>
        <dbReference type="WBParaSite" id="TCONS_00004889.p1"/>
    </source>
</evidence>
<feature type="active site" evidence="5">
    <location>
        <position position="91"/>
    </location>
</feature>
<dbReference type="WBParaSite" id="SSTP_0001137200.1">
    <property type="protein sequence ID" value="SSTP_0001137200.1"/>
    <property type="gene ID" value="SSTP_0001137200"/>
</dbReference>